<dbReference type="GO" id="GO:0046872">
    <property type="term" value="F:metal ion binding"/>
    <property type="evidence" value="ECO:0007669"/>
    <property type="project" value="UniProtKB-KW"/>
</dbReference>
<organism evidence="6 7">
    <name type="scientific">Paenibacillus roseus</name>
    <dbReference type="NCBI Taxonomy" id="2798579"/>
    <lineage>
        <taxon>Bacteria</taxon>
        <taxon>Bacillati</taxon>
        <taxon>Bacillota</taxon>
        <taxon>Bacilli</taxon>
        <taxon>Bacillales</taxon>
        <taxon>Paenibacillaceae</taxon>
        <taxon>Paenibacillus</taxon>
    </lineage>
</organism>
<keyword evidence="1" id="KW-0479">Metal-binding</keyword>
<dbReference type="SUPFAM" id="SSF56300">
    <property type="entry name" value="Metallo-dependent phosphatases"/>
    <property type="match status" value="1"/>
</dbReference>
<evidence type="ECO:0000256" key="2">
    <source>
        <dbReference type="ARBA" id="ARBA00022801"/>
    </source>
</evidence>
<name>A0A934J487_9BACL</name>
<dbReference type="AlphaFoldDB" id="A0A934J487"/>
<dbReference type="Pfam" id="PF00149">
    <property type="entry name" value="Metallophos"/>
    <property type="match status" value="1"/>
</dbReference>
<dbReference type="InterPro" id="IPR004843">
    <property type="entry name" value="Calcineurin-like_PHP"/>
</dbReference>
<dbReference type="EMBL" id="JAELUP010000004">
    <property type="protein sequence ID" value="MBJ6360037.1"/>
    <property type="molecule type" value="Genomic_DNA"/>
</dbReference>
<keyword evidence="7" id="KW-1185">Reference proteome</keyword>
<keyword evidence="3" id="KW-0408">Iron</keyword>
<dbReference type="InterPro" id="IPR029052">
    <property type="entry name" value="Metallo-depent_PP-like"/>
</dbReference>
<proteinExistence type="inferred from homology"/>
<evidence type="ECO:0000313" key="7">
    <source>
        <dbReference type="Proteomes" id="UP000640274"/>
    </source>
</evidence>
<evidence type="ECO:0000256" key="1">
    <source>
        <dbReference type="ARBA" id="ARBA00022723"/>
    </source>
</evidence>
<protein>
    <submittedName>
        <fullName evidence="6">Metallophosphoesterase</fullName>
    </submittedName>
</protein>
<dbReference type="Gene3D" id="3.60.21.10">
    <property type="match status" value="1"/>
</dbReference>
<accession>A0A934J487</accession>
<comment type="caution">
    <text evidence="6">The sequence shown here is derived from an EMBL/GenBank/DDBJ whole genome shotgun (WGS) entry which is preliminary data.</text>
</comment>
<evidence type="ECO:0000256" key="3">
    <source>
        <dbReference type="ARBA" id="ARBA00023004"/>
    </source>
</evidence>
<evidence type="ECO:0000259" key="5">
    <source>
        <dbReference type="Pfam" id="PF00149"/>
    </source>
</evidence>
<evidence type="ECO:0000313" key="6">
    <source>
        <dbReference type="EMBL" id="MBJ6360037.1"/>
    </source>
</evidence>
<dbReference type="PANTHER" id="PTHR42988">
    <property type="entry name" value="PHOSPHOHYDROLASE"/>
    <property type="match status" value="1"/>
</dbReference>
<dbReference type="RefSeq" id="WP_199017564.1">
    <property type="nucleotide sequence ID" value="NZ_JAELUP010000004.1"/>
</dbReference>
<feature type="domain" description="Calcineurin-like phosphoesterase" evidence="5">
    <location>
        <begin position="1"/>
        <end position="198"/>
    </location>
</feature>
<gene>
    <name evidence="6" type="ORF">JFN88_01715</name>
</gene>
<evidence type="ECO:0000256" key="4">
    <source>
        <dbReference type="ARBA" id="ARBA00025742"/>
    </source>
</evidence>
<comment type="similarity">
    <text evidence="4">Belongs to the cyclic nucleotide phosphodiesterase class-III family.</text>
</comment>
<dbReference type="Proteomes" id="UP000640274">
    <property type="component" value="Unassembled WGS sequence"/>
</dbReference>
<sequence length="275" mass="30417">MKFIHITDTHINAPGKTAQFPVSHHVEKVEQVFKHIQDTNVKPAFALITGDISHGGDVEDYQFIRALFDKGAAQLGIPFYVVLGNHDHLPAFREGYLGQEPSDEKYYYAEEIAGLRVIGLNSQIADKPGGIIDDVQLAWLKKQLEQPAPKGTVIALHHPLIHLGDLSLPGMLVENRQQVMQVIHETDVVATFSGHIHTNYFANYQNVLHIAGAGTSFTVDFSESKGNVSFVDLCGYSIVTVHENDGVTAQYIELPRPRGEYMTLPLASLTDGHKK</sequence>
<dbReference type="PANTHER" id="PTHR42988:SF2">
    <property type="entry name" value="CYCLIC NUCLEOTIDE PHOSPHODIESTERASE CBUA0032-RELATED"/>
    <property type="match status" value="1"/>
</dbReference>
<reference evidence="6" key="1">
    <citation type="submission" date="2020-12" db="EMBL/GenBank/DDBJ databases">
        <authorList>
            <person name="Huq M.A."/>
        </authorList>
    </citation>
    <scope>NUCLEOTIDE SEQUENCE</scope>
    <source>
        <strain evidence="6">MAHUQ-46</strain>
    </source>
</reference>
<dbReference type="InterPro" id="IPR050884">
    <property type="entry name" value="CNP_phosphodiesterase-III"/>
</dbReference>
<keyword evidence="2" id="KW-0378">Hydrolase</keyword>
<dbReference type="GO" id="GO:0016787">
    <property type="term" value="F:hydrolase activity"/>
    <property type="evidence" value="ECO:0007669"/>
    <property type="project" value="UniProtKB-KW"/>
</dbReference>